<organism evidence="10 11">
    <name type="scientific">Fraxinus pennsylvanica</name>
    <dbReference type="NCBI Taxonomy" id="56036"/>
    <lineage>
        <taxon>Eukaryota</taxon>
        <taxon>Viridiplantae</taxon>
        <taxon>Streptophyta</taxon>
        <taxon>Embryophyta</taxon>
        <taxon>Tracheophyta</taxon>
        <taxon>Spermatophyta</taxon>
        <taxon>Magnoliopsida</taxon>
        <taxon>eudicotyledons</taxon>
        <taxon>Gunneridae</taxon>
        <taxon>Pentapetalae</taxon>
        <taxon>asterids</taxon>
        <taxon>lamiids</taxon>
        <taxon>Lamiales</taxon>
        <taxon>Oleaceae</taxon>
        <taxon>Oleeae</taxon>
        <taxon>Fraxinus</taxon>
    </lineage>
</organism>
<dbReference type="AlphaFoldDB" id="A0AAD2AEE7"/>
<evidence type="ECO:0000313" key="10">
    <source>
        <dbReference type="EMBL" id="CAI9786824.1"/>
    </source>
</evidence>
<evidence type="ECO:0000256" key="7">
    <source>
        <dbReference type="ARBA" id="ARBA00022801"/>
    </source>
</evidence>
<comment type="subcellular location">
    <subcellularLocation>
        <location evidence="1">Secreted</location>
    </subcellularLocation>
</comment>
<feature type="signal peptide" evidence="9">
    <location>
        <begin position="1"/>
        <end position="20"/>
    </location>
</feature>
<evidence type="ECO:0000256" key="5">
    <source>
        <dbReference type="ARBA" id="ARBA00022670"/>
    </source>
</evidence>
<dbReference type="Pfam" id="PF00450">
    <property type="entry name" value="Peptidase_S10"/>
    <property type="match status" value="2"/>
</dbReference>
<evidence type="ECO:0000256" key="9">
    <source>
        <dbReference type="RuleBase" id="RU361156"/>
    </source>
</evidence>
<dbReference type="GO" id="GO:0005576">
    <property type="term" value="C:extracellular region"/>
    <property type="evidence" value="ECO:0007669"/>
    <property type="project" value="UniProtKB-SubCell"/>
</dbReference>
<keyword evidence="7 9" id="KW-0378">Hydrolase</keyword>
<comment type="similarity">
    <text evidence="2 9">Belongs to the peptidase S10 family.</text>
</comment>
<dbReference type="InterPro" id="IPR029058">
    <property type="entry name" value="AB_hydrolase_fold"/>
</dbReference>
<dbReference type="Proteomes" id="UP000834106">
    <property type="component" value="Chromosome 23"/>
</dbReference>
<dbReference type="FunFam" id="3.40.50.12670:FF:000001">
    <property type="entry name" value="Carboxypeptidase"/>
    <property type="match status" value="1"/>
</dbReference>
<keyword evidence="5 9" id="KW-0645">Protease</keyword>
<dbReference type="GO" id="GO:0019748">
    <property type="term" value="P:secondary metabolic process"/>
    <property type="evidence" value="ECO:0007669"/>
    <property type="project" value="TreeGrafter"/>
</dbReference>
<evidence type="ECO:0000313" key="11">
    <source>
        <dbReference type="Proteomes" id="UP000834106"/>
    </source>
</evidence>
<gene>
    <name evidence="10" type="ORF">FPE_LOCUS34254</name>
</gene>
<dbReference type="EC" id="3.4.16.-" evidence="9"/>
<keyword evidence="8" id="KW-0325">Glycoprotein</keyword>
<dbReference type="PANTHER" id="PTHR11802">
    <property type="entry name" value="SERINE PROTEASE FAMILY S10 SERINE CARBOXYPEPTIDASE"/>
    <property type="match status" value="1"/>
</dbReference>
<keyword evidence="6 9" id="KW-0732">Signal</keyword>
<dbReference type="PRINTS" id="PR00724">
    <property type="entry name" value="CRBOXYPTASEC"/>
</dbReference>
<evidence type="ECO:0000256" key="4">
    <source>
        <dbReference type="ARBA" id="ARBA00022645"/>
    </source>
</evidence>
<evidence type="ECO:0000256" key="2">
    <source>
        <dbReference type="ARBA" id="ARBA00009431"/>
    </source>
</evidence>
<sequence length="513" mass="58749">MNWIGLPALLLLLFLSNGTSQSIIRTLPGYSGTLPIKLETGYIGVGENDGVQIFYYFIKSENNPKNDPLLAYHPSPMKLANTPTNEAGCTNIPHLSLLFKRKKKEKEKKGPLTFDVANFDGSLPSILLNPHSWTKVANIIFIDWPVGTGFSYSNTSKGDSSSDTKSAKDNYTFLRKWLLNHPMFIKNRLYVAGESYGGKLVPMVAMEILLGNEAGLQPRMSLQGYIIDNGLTDPNIDYNERIPYAHRMTLISDEYFELAKVSCDGKYDNPDPNNVKCLLALQPIQECVNQVNHAQILEPKCKFITPKPYDFGRDQTFREDDFVDHLVLPASEQDRTFCRNKNYATSYVWANDPTVQEALHIRKGTIGDWTRCNQSLSYEENEESVLHYHKIFSKKGFNVLIYNGDHDMFAPYMGPLKWIRSLNMTVVDNWRPWNVNGQVGGYTLKYKKNEFNLTFVTVKGAGHTAPEYNPKECLVMLKRWLSIRPLWEWIDMHVLRFICYAFLACKLNKYVHF</sequence>
<dbReference type="PROSITE" id="PS00560">
    <property type="entry name" value="CARBOXYPEPT_SER_HIS"/>
    <property type="match status" value="1"/>
</dbReference>
<dbReference type="PANTHER" id="PTHR11802:SF224">
    <property type="entry name" value="SERINE CARBOXYPEPTIDASE-LIKE 7 ISOFORM X1"/>
    <property type="match status" value="1"/>
</dbReference>
<protein>
    <recommendedName>
        <fullName evidence="9">Carboxypeptidase</fullName>
        <ecNumber evidence="9">3.4.16.-</ecNumber>
    </recommendedName>
</protein>
<dbReference type="InterPro" id="IPR001563">
    <property type="entry name" value="Peptidase_S10"/>
</dbReference>
<evidence type="ECO:0000256" key="3">
    <source>
        <dbReference type="ARBA" id="ARBA00022525"/>
    </source>
</evidence>
<dbReference type="InterPro" id="IPR018202">
    <property type="entry name" value="Ser_caboxypep_ser_AS"/>
</dbReference>
<evidence type="ECO:0000256" key="8">
    <source>
        <dbReference type="ARBA" id="ARBA00023180"/>
    </source>
</evidence>
<dbReference type="Gene3D" id="3.40.50.1820">
    <property type="entry name" value="alpha/beta hydrolase"/>
    <property type="match status" value="1"/>
</dbReference>
<keyword evidence="3" id="KW-0964">Secreted</keyword>
<reference evidence="10" key="1">
    <citation type="submission" date="2023-05" db="EMBL/GenBank/DDBJ databases">
        <authorList>
            <person name="Huff M."/>
        </authorList>
    </citation>
    <scope>NUCLEOTIDE SEQUENCE</scope>
</reference>
<keyword evidence="4 9" id="KW-0121">Carboxypeptidase</keyword>
<feature type="chain" id="PRO_5041774151" description="Carboxypeptidase" evidence="9">
    <location>
        <begin position="21"/>
        <end position="513"/>
    </location>
</feature>
<evidence type="ECO:0000256" key="6">
    <source>
        <dbReference type="ARBA" id="ARBA00022729"/>
    </source>
</evidence>
<keyword evidence="11" id="KW-1185">Reference proteome</keyword>
<dbReference type="GO" id="GO:0006508">
    <property type="term" value="P:proteolysis"/>
    <property type="evidence" value="ECO:0007669"/>
    <property type="project" value="UniProtKB-KW"/>
</dbReference>
<dbReference type="PROSITE" id="PS00131">
    <property type="entry name" value="CARBOXYPEPT_SER_SER"/>
    <property type="match status" value="1"/>
</dbReference>
<dbReference type="InterPro" id="IPR033124">
    <property type="entry name" value="Ser_caboxypep_his_AS"/>
</dbReference>
<dbReference type="SUPFAM" id="SSF53474">
    <property type="entry name" value="alpha/beta-Hydrolases"/>
    <property type="match status" value="1"/>
</dbReference>
<accession>A0AAD2AEE7</accession>
<evidence type="ECO:0000256" key="1">
    <source>
        <dbReference type="ARBA" id="ARBA00004613"/>
    </source>
</evidence>
<dbReference type="EMBL" id="OU503058">
    <property type="protein sequence ID" value="CAI9786824.1"/>
    <property type="molecule type" value="Genomic_DNA"/>
</dbReference>
<dbReference type="GO" id="GO:0016747">
    <property type="term" value="F:acyltransferase activity, transferring groups other than amino-acyl groups"/>
    <property type="evidence" value="ECO:0007669"/>
    <property type="project" value="TreeGrafter"/>
</dbReference>
<name>A0AAD2AEE7_9LAMI</name>
<proteinExistence type="inferred from homology"/>
<dbReference type="GO" id="GO:0004185">
    <property type="term" value="F:serine-type carboxypeptidase activity"/>
    <property type="evidence" value="ECO:0007669"/>
    <property type="project" value="UniProtKB-UniRule"/>
</dbReference>
<dbReference type="Gene3D" id="3.40.50.12670">
    <property type="match status" value="1"/>
</dbReference>
<dbReference type="FunFam" id="3.40.50.1820:FF:000072">
    <property type="entry name" value="Serine carboxypeptidase-like 19"/>
    <property type="match status" value="1"/>
</dbReference>